<name>A0A2G6PE77_9GAMM</name>
<feature type="chain" id="PRO_5013962969" description="UrcA family protein" evidence="1">
    <location>
        <begin position="23"/>
        <end position="80"/>
    </location>
</feature>
<reference evidence="2 3" key="1">
    <citation type="submission" date="2017-10" db="EMBL/GenBank/DDBJ databases">
        <title>Novel microbial diversity and functional potential in the marine mammal oral microbiome.</title>
        <authorList>
            <person name="Dudek N.K."/>
            <person name="Sun C.L."/>
            <person name="Burstein D."/>
            <person name="Kantor R.S."/>
            <person name="Aliaga Goltsman D.S."/>
            <person name="Bik E.M."/>
            <person name="Thomas B.C."/>
            <person name="Banfield J.F."/>
            <person name="Relman D.A."/>
        </authorList>
    </citation>
    <scope>NUCLEOTIDE SEQUENCE [LARGE SCALE GENOMIC DNA]</scope>
    <source>
        <strain evidence="2">DOLJORAL78_50_517</strain>
    </source>
</reference>
<evidence type="ECO:0000313" key="3">
    <source>
        <dbReference type="Proteomes" id="UP000229278"/>
    </source>
</evidence>
<gene>
    <name evidence="2" type="ORF">CSA09_05220</name>
</gene>
<proteinExistence type="predicted"/>
<feature type="signal peptide" evidence="1">
    <location>
        <begin position="1"/>
        <end position="22"/>
    </location>
</feature>
<dbReference type="AlphaFoldDB" id="A0A2G6PE77"/>
<evidence type="ECO:0008006" key="4">
    <source>
        <dbReference type="Google" id="ProtNLM"/>
    </source>
</evidence>
<sequence length="80" mass="9012">MKFTFKMLQNFLLSAATLPAIAELSYAPVTWPLMPQHVTGADCDVSASQARLLRFNILAAQLRELISNHCFMPNHVPQKR</sequence>
<evidence type="ECO:0000313" key="2">
    <source>
        <dbReference type="EMBL" id="PIE82812.1"/>
    </source>
</evidence>
<organism evidence="2 3">
    <name type="scientific">Candidatus Contendibacter odensensis</name>
    <dbReference type="NCBI Taxonomy" id="1400860"/>
    <lineage>
        <taxon>Bacteria</taxon>
        <taxon>Pseudomonadati</taxon>
        <taxon>Pseudomonadota</taxon>
        <taxon>Gammaproteobacteria</taxon>
        <taxon>Candidatus Competibacteraceae</taxon>
        <taxon>Candidatus Contendibacter</taxon>
    </lineage>
</organism>
<keyword evidence="1" id="KW-0732">Signal</keyword>
<protein>
    <recommendedName>
        <fullName evidence="4">UrcA family protein</fullName>
    </recommendedName>
</protein>
<evidence type="ECO:0000256" key="1">
    <source>
        <dbReference type="SAM" id="SignalP"/>
    </source>
</evidence>
<dbReference type="Proteomes" id="UP000229278">
    <property type="component" value="Unassembled WGS sequence"/>
</dbReference>
<dbReference type="EMBL" id="PDTV01000012">
    <property type="protein sequence ID" value="PIE82812.1"/>
    <property type="molecule type" value="Genomic_DNA"/>
</dbReference>
<accession>A0A2G6PE77</accession>
<comment type="caution">
    <text evidence="2">The sequence shown here is derived from an EMBL/GenBank/DDBJ whole genome shotgun (WGS) entry which is preliminary data.</text>
</comment>